<dbReference type="AlphaFoldDB" id="A0A0G1L9E8"/>
<feature type="transmembrane region" description="Helical" evidence="1">
    <location>
        <begin position="149"/>
        <end position="167"/>
    </location>
</feature>
<evidence type="ECO:0000313" key="4">
    <source>
        <dbReference type="Proteomes" id="UP000033966"/>
    </source>
</evidence>
<keyword evidence="1" id="KW-0472">Membrane</keyword>
<evidence type="ECO:0000256" key="1">
    <source>
        <dbReference type="SAM" id="Phobius"/>
    </source>
</evidence>
<organism evidence="3 4">
    <name type="scientific">Candidatus Jorgensenbacteria bacterium GW2011_GWA2_45_13</name>
    <dbReference type="NCBI Taxonomy" id="1618662"/>
    <lineage>
        <taxon>Bacteria</taxon>
        <taxon>Candidatus Joergenseniibacteriota</taxon>
    </lineage>
</organism>
<dbReference type="Pfam" id="PF01569">
    <property type="entry name" value="PAP2"/>
    <property type="match status" value="1"/>
</dbReference>
<evidence type="ECO:0000313" key="3">
    <source>
        <dbReference type="EMBL" id="KKT92358.1"/>
    </source>
</evidence>
<gene>
    <name evidence="3" type="ORF">UW92_C0002G0002</name>
</gene>
<feature type="transmembrane region" description="Helical" evidence="1">
    <location>
        <begin position="57"/>
        <end position="79"/>
    </location>
</feature>
<proteinExistence type="predicted"/>
<feature type="transmembrane region" description="Helical" evidence="1">
    <location>
        <begin position="20"/>
        <end position="45"/>
    </location>
</feature>
<evidence type="ECO:0000259" key="2">
    <source>
        <dbReference type="SMART" id="SM00014"/>
    </source>
</evidence>
<dbReference type="PANTHER" id="PTHR14969">
    <property type="entry name" value="SPHINGOSINE-1-PHOSPHATE PHOSPHOHYDROLASE"/>
    <property type="match status" value="1"/>
</dbReference>
<dbReference type="SUPFAM" id="SSF48317">
    <property type="entry name" value="Acid phosphatase/Vanadium-dependent haloperoxidase"/>
    <property type="match status" value="1"/>
</dbReference>
<keyword evidence="1" id="KW-1133">Transmembrane helix</keyword>
<sequence length="190" mass="21431">MPFDLSLFNLTHGAAGKSGLLDFFGVFFANNLPYILIIAVIVFLFKKRSMKERTSLFVFFSLTVLLSRGFFTEVIRFFYTHPRPFDALGFTPLIPESGNSFPSGHAAFFFALAAAIWYCNRKWGWWFLGLALLNGVARIFVGVHWPSDILGGIVVGFVSLWIVLKLIKEYLPSGIFDRVENEATEDTIGE</sequence>
<dbReference type="InterPro" id="IPR000326">
    <property type="entry name" value="PAP2/HPO"/>
</dbReference>
<protein>
    <submittedName>
        <fullName evidence="3">Phosphoesterase PA-phosphatase-like protein</fullName>
    </submittedName>
</protein>
<feature type="transmembrane region" description="Helical" evidence="1">
    <location>
        <begin position="125"/>
        <end position="143"/>
    </location>
</feature>
<feature type="domain" description="Phosphatidic acid phosphatase type 2/haloperoxidase" evidence="2">
    <location>
        <begin position="57"/>
        <end position="164"/>
    </location>
</feature>
<dbReference type="InterPro" id="IPR036938">
    <property type="entry name" value="PAP2/HPO_sf"/>
</dbReference>
<keyword evidence="1" id="KW-0812">Transmembrane</keyword>
<dbReference type="Proteomes" id="UP000033966">
    <property type="component" value="Unassembled WGS sequence"/>
</dbReference>
<dbReference type="PANTHER" id="PTHR14969:SF13">
    <property type="entry name" value="AT30094P"/>
    <property type="match status" value="1"/>
</dbReference>
<accession>A0A0G1L9E8</accession>
<name>A0A0G1L9E8_9BACT</name>
<reference evidence="3 4" key="1">
    <citation type="journal article" date="2015" name="Nature">
        <title>rRNA introns, odd ribosomes, and small enigmatic genomes across a large radiation of phyla.</title>
        <authorList>
            <person name="Brown C.T."/>
            <person name="Hug L.A."/>
            <person name="Thomas B.C."/>
            <person name="Sharon I."/>
            <person name="Castelle C.J."/>
            <person name="Singh A."/>
            <person name="Wilkins M.J."/>
            <person name="Williams K.H."/>
            <person name="Banfield J.F."/>
        </authorList>
    </citation>
    <scope>NUCLEOTIDE SEQUENCE [LARGE SCALE GENOMIC DNA]</scope>
</reference>
<dbReference type="SMART" id="SM00014">
    <property type="entry name" value="acidPPc"/>
    <property type="match status" value="1"/>
</dbReference>
<feature type="transmembrane region" description="Helical" evidence="1">
    <location>
        <begin position="99"/>
        <end position="118"/>
    </location>
</feature>
<dbReference type="Gene3D" id="1.20.144.10">
    <property type="entry name" value="Phosphatidic acid phosphatase type 2/haloperoxidase"/>
    <property type="match status" value="1"/>
</dbReference>
<comment type="caution">
    <text evidence="3">The sequence shown here is derived from an EMBL/GenBank/DDBJ whole genome shotgun (WGS) entry which is preliminary data.</text>
</comment>
<dbReference type="EMBL" id="LCKF01000002">
    <property type="protein sequence ID" value="KKT92358.1"/>
    <property type="molecule type" value="Genomic_DNA"/>
</dbReference>